<evidence type="ECO:0000313" key="1">
    <source>
        <dbReference type="EMBL" id="NHN34940.1"/>
    </source>
</evidence>
<accession>A0ABX0JEH5</accession>
<organism evidence="1 2">
    <name type="scientific">Paenibacillus agricola</name>
    <dbReference type="NCBI Taxonomy" id="2716264"/>
    <lineage>
        <taxon>Bacteria</taxon>
        <taxon>Bacillati</taxon>
        <taxon>Bacillota</taxon>
        <taxon>Bacilli</taxon>
        <taxon>Bacillales</taxon>
        <taxon>Paenibacillaceae</taxon>
        <taxon>Paenibacillus</taxon>
    </lineage>
</organism>
<dbReference type="RefSeq" id="WP_166156826.1">
    <property type="nucleotide sequence ID" value="NZ_JAAOIW010000024.1"/>
</dbReference>
<protein>
    <submittedName>
        <fullName evidence="1">Uncharacterized protein</fullName>
    </submittedName>
</protein>
<dbReference type="Proteomes" id="UP001165962">
    <property type="component" value="Unassembled WGS sequence"/>
</dbReference>
<keyword evidence="2" id="KW-1185">Reference proteome</keyword>
<comment type="caution">
    <text evidence="1">The sequence shown here is derived from an EMBL/GenBank/DDBJ whole genome shotgun (WGS) entry which is preliminary data.</text>
</comment>
<gene>
    <name evidence="1" type="ORF">G9U52_34935</name>
</gene>
<reference evidence="1" key="1">
    <citation type="submission" date="2020-03" db="EMBL/GenBank/DDBJ databases">
        <title>Draft sequencing of Paenibacilllus sp. S3N08.</title>
        <authorList>
            <person name="Kim D.-U."/>
        </authorList>
    </citation>
    <scope>NUCLEOTIDE SEQUENCE</scope>
    <source>
        <strain evidence="1">S3N08</strain>
    </source>
</reference>
<evidence type="ECO:0000313" key="2">
    <source>
        <dbReference type="Proteomes" id="UP001165962"/>
    </source>
</evidence>
<sequence>MGFSNCPVCLVGVVETLGYVELKEGPLEFQYGRLPLTKKATIIIGMCSRGPCQYVGMGAVPESPTVAKRILRDLILSLEKKTVKAITQFRAHESSTNDSTITSS</sequence>
<proteinExistence type="predicted"/>
<dbReference type="EMBL" id="JAAOIW010000024">
    <property type="protein sequence ID" value="NHN34940.1"/>
    <property type="molecule type" value="Genomic_DNA"/>
</dbReference>
<name>A0ABX0JEH5_9BACL</name>